<feature type="region of interest" description="Disordered" evidence="11">
    <location>
        <begin position="947"/>
        <end position="981"/>
    </location>
</feature>
<evidence type="ECO:0000256" key="10">
    <source>
        <dbReference type="ARBA" id="ARBA00023242"/>
    </source>
</evidence>
<dbReference type="PANTHER" id="PTHR13931:SF2">
    <property type="entry name" value="UBIQUITIN CONJUGATION FACTOR E4 B"/>
    <property type="match status" value="1"/>
</dbReference>
<dbReference type="OrthoDB" id="20295at2759"/>
<dbReference type="SUPFAM" id="SSF57850">
    <property type="entry name" value="RING/U-box"/>
    <property type="match status" value="1"/>
</dbReference>
<proteinExistence type="inferred from homology"/>
<accession>A0A0G4EQ28</accession>
<keyword evidence="10" id="KW-0539">Nucleus</keyword>
<comment type="catalytic activity">
    <reaction evidence="1">
        <text>S-ubiquitinyl-[E2 ubiquitin-conjugating enzyme]-L-cysteine + [acceptor protein]-L-lysine = [E2 ubiquitin-conjugating enzyme]-L-cysteine + N(6)-ubiquitinyl-[acceptor protein]-L-lysine.</text>
        <dbReference type="EC" id="2.3.2.27"/>
    </reaction>
</comment>
<feature type="compositionally biased region" description="Basic residues" evidence="11">
    <location>
        <begin position="970"/>
        <end position="981"/>
    </location>
</feature>
<dbReference type="Gene3D" id="3.30.40.10">
    <property type="entry name" value="Zinc/RING finger domain, C3HC4 (zinc finger)"/>
    <property type="match status" value="1"/>
</dbReference>
<dbReference type="PANTHER" id="PTHR13931">
    <property type="entry name" value="UBIQUITINATION FACTOR E4"/>
    <property type="match status" value="1"/>
</dbReference>
<comment type="similarity">
    <text evidence="5">Belongs to the ubiquitin conjugation factor E4 family.</text>
</comment>
<comment type="pathway">
    <text evidence="4">Protein modification; protein ubiquitination.</text>
</comment>
<dbReference type="VEuPathDB" id="CryptoDB:Vbra_3012"/>
<evidence type="ECO:0000256" key="4">
    <source>
        <dbReference type="ARBA" id="ARBA00004906"/>
    </source>
</evidence>
<dbReference type="EMBL" id="CDMY01000279">
    <property type="protein sequence ID" value="CEL99391.1"/>
    <property type="molecule type" value="Genomic_DNA"/>
</dbReference>
<dbReference type="InterPro" id="IPR019474">
    <property type="entry name" value="Ub_conjug_fac_E4_core"/>
</dbReference>
<keyword evidence="9" id="KW-0833">Ubl conjugation pathway</keyword>
<evidence type="ECO:0000256" key="3">
    <source>
        <dbReference type="ARBA" id="ARBA00004496"/>
    </source>
</evidence>
<evidence type="ECO:0000256" key="2">
    <source>
        <dbReference type="ARBA" id="ARBA00004123"/>
    </source>
</evidence>
<dbReference type="AlphaFoldDB" id="A0A0G4EQ28"/>
<comment type="subcellular location">
    <subcellularLocation>
        <location evidence="3">Cytoplasm</location>
    </subcellularLocation>
    <subcellularLocation>
        <location evidence="2">Nucleus</location>
    </subcellularLocation>
</comment>
<dbReference type="GO" id="GO:0005737">
    <property type="term" value="C:cytoplasm"/>
    <property type="evidence" value="ECO:0007669"/>
    <property type="project" value="UniProtKB-SubCell"/>
</dbReference>
<evidence type="ECO:0000256" key="5">
    <source>
        <dbReference type="ARBA" id="ARBA00007434"/>
    </source>
</evidence>
<dbReference type="InterPro" id="IPR013083">
    <property type="entry name" value="Znf_RING/FYVE/PHD"/>
</dbReference>
<dbReference type="FunFam" id="3.30.40.10:FF:000055">
    <property type="entry name" value="Ubiquitin conjugation factor e4 a"/>
    <property type="match status" value="1"/>
</dbReference>
<evidence type="ECO:0000256" key="11">
    <source>
        <dbReference type="SAM" id="MobiDB-lite"/>
    </source>
</evidence>
<dbReference type="Proteomes" id="UP000041254">
    <property type="component" value="Unassembled WGS sequence"/>
</dbReference>
<dbReference type="OMA" id="WLTEIAM"/>
<dbReference type="EC" id="2.3.2.27" evidence="6"/>
<evidence type="ECO:0000259" key="12">
    <source>
        <dbReference type="PROSITE" id="PS51698"/>
    </source>
</evidence>
<dbReference type="STRING" id="1169540.A0A0G4EQ28"/>
<dbReference type="SMART" id="SM00504">
    <property type="entry name" value="Ubox"/>
    <property type="match status" value="1"/>
</dbReference>
<dbReference type="GO" id="GO:0000209">
    <property type="term" value="P:protein polyubiquitination"/>
    <property type="evidence" value="ECO:0007669"/>
    <property type="project" value="TreeGrafter"/>
</dbReference>
<evidence type="ECO:0000313" key="14">
    <source>
        <dbReference type="Proteomes" id="UP000041254"/>
    </source>
</evidence>
<dbReference type="InParanoid" id="A0A0G4EQ28"/>
<evidence type="ECO:0000256" key="8">
    <source>
        <dbReference type="ARBA" id="ARBA00022679"/>
    </source>
</evidence>
<dbReference type="GO" id="GO:0005634">
    <property type="term" value="C:nucleus"/>
    <property type="evidence" value="ECO:0007669"/>
    <property type="project" value="UniProtKB-SubCell"/>
</dbReference>
<feature type="domain" description="U-box" evidence="12">
    <location>
        <begin position="900"/>
        <end position="973"/>
    </location>
</feature>
<sequence length="981" mass="110167">MSRLSKPFRAPPLFLYLSEAYRRAAEEDALARTIPKERREQIKADAHEMIVNYAALYFQVPQLFQHSPSTPEQCNVEHPKLIFSAFEHGPAISPEFFGRFVDQLVDQNADDVPRIFGPVIQRMAQELKGKRLGEPMGVALRILLQLVKDKHISKLLVSHSVFKPPATPMGLGWRLLTETILGHILGPSTLDFELDFQQAAAMPMAMPMSASPQRPTPPSSAVSVRQKHYSDVATGRKSRQAIEQSTKQLRQDLSHLQDSARDAVMPLLKASSETRLATLEWFAAVLKANESRAKMARHFGQDAPMSSQAALMLRFSGCASGFALNTLWALLRLAEPIPGAKLPELDPFFCLRDDAGRLLGALTGDSKLGGSDEAVKLAVGDFVRTANATEPKFITQVFWLTARACGVILRPSITDYERVLINLQKMNPGGHPPTNPQVAAELDLILGEMLCWECYLLDPHFLKMLGSFVSRFLTWLLYNIFAYLPNGASSGVFATDTQTTGIPLTAVWRAVAERFPLKQDPSPQFCCLPVSLVEDLFDCIHECMKSRLVVVLDHLDLELLINACLFCIGSPGYFRNPHTRSNAASIIWSMLQNKNHTLKVEGSSVLRRHLVPALIGLFIDAESTGQHIKFNVRYPIIQIFEKLLKIEAYRQALHSFGQTDNAVFCRFIHMLLNDTMYFLEEGMSKIVEVRHREQQGETAQPDEEEEDETPQPQQQQQQQQQTQASSAGSGSQNPEGPTTERQKLSTLKRIARQCITIGQSEIALFWLISKEVPDVLLQSKPIIPQIVGALNCNVHSLVGPKALELKVANPKEEYGFDPRQLLKEVAETYAYLASSSRGGDFVDEIPKEERYFSVQTFKKAARIIRREGLINRDILTKFDNLVAELEERATVSMMEMEDEDIPEEFQCEIINDLLVDPVKLPSGHVVNRNVIERHLLSTPLNPFNRQPLSVDQLEPQPELKARIDEWRASRPARKSARMTDS</sequence>
<dbReference type="Pfam" id="PF10408">
    <property type="entry name" value="Ufd2P_core"/>
    <property type="match status" value="1"/>
</dbReference>
<keyword evidence="14" id="KW-1185">Reference proteome</keyword>
<gene>
    <name evidence="13" type="ORF">Vbra_3012</name>
</gene>
<feature type="region of interest" description="Disordered" evidence="11">
    <location>
        <begin position="691"/>
        <end position="744"/>
    </location>
</feature>
<feature type="compositionally biased region" description="Low complexity" evidence="11">
    <location>
        <begin position="710"/>
        <end position="732"/>
    </location>
</feature>
<reference evidence="13 14" key="1">
    <citation type="submission" date="2014-11" db="EMBL/GenBank/DDBJ databases">
        <authorList>
            <person name="Zhu J."/>
            <person name="Qi W."/>
            <person name="Song R."/>
        </authorList>
    </citation>
    <scope>NUCLEOTIDE SEQUENCE [LARGE SCALE GENOMIC DNA]</scope>
</reference>
<dbReference type="InterPro" id="IPR045132">
    <property type="entry name" value="UBE4"/>
</dbReference>
<keyword evidence="7" id="KW-0963">Cytoplasm</keyword>
<dbReference type="GO" id="GO:0000151">
    <property type="term" value="C:ubiquitin ligase complex"/>
    <property type="evidence" value="ECO:0007669"/>
    <property type="project" value="InterPro"/>
</dbReference>
<dbReference type="Pfam" id="PF04564">
    <property type="entry name" value="U-box"/>
    <property type="match status" value="1"/>
</dbReference>
<dbReference type="GO" id="GO:0036503">
    <property type="term" value="P:ERAD pathway"/>
    <property type="evidence" value="ECO:0007669"/>
    <property type="project" value="InterPro"/>
</dbReference>
<dbReference type="GO" id="GO:0034450">
    <property type="term" value="F:ubiquitin-ubiquitin ligase activity"/>
    <property type="evidence" value="ECO:0007669"/>
    <property type="project" value="InterPro"/>
</dbReference>
<keyword evidence="8" id="KW-0808">Transferase</keyword>
<organism evidence="13 14">
    <name type="scientific">Vitrella brassicaformis (strain CCMP3155)</name>
    <dbReference type="NCBI Taxonomy" id="1169540"/>
    <lineage>
        <taxon>Eukaryota</taxon>
        <taxon>Sar</taxon>
        <taxon>Alveolata</taxon>
        <taxon>Colpodellida</taxon>
        <taxon>Vitrellaceae</taxon>
        <taxon>Vitrella</taxon>
    </lineage>
</organism>
<evidence type="ECO:0000256" key="6">
    <source>
        <dbReference type="ARBA" id="ARBA00012483"/>
    </source>
</evidence>
<name>A0A0G4EQ28_VITBC</name>
<dbReference type="InterPro" id="IPR003613">
    <property type="entry name" value="Ubox_domain"/>
</dbReference>
<dbReference type="PhylomeDB" id="A0A0G4EQ28"/>
<protein>
    <recommendedName>
        <fullName evidence="6">RING-type E3 ubiquitin transferase</fullName>
        <ecNumber evidence="6">2.3.2.27</ecNumber>
    </recommendedName>
</protein>
<feature type="compositionally biased region" description="Acidic residues" evidence="11">
    <location>
        <begin position="700"/>
        <end position="709"/>
    </location>
</feature>
<evidence type="ECO:0000313" key="13">
    <source>
        <dbReference type="EMBL" id="CEL99391.1"/>
    </source>
</evidence>
<dbReference type="PROSITE" id="PS51698">
    <property type="entry name" value="U_BOX"/>
    <property type="match status" value="1"/>
</dbReference>
<evidence type="ECO:0000256" key="7">
    <source>
        <dbReference type="ARBA" id="ARBA00022490"/>
    </source>
</evidence>
<evidence type="ECO:0000256" key="1">
    <source>
        <dbReference type="ARBA" id="ARBA00000900"/>
    </source>
</evidence>
<evidence type="ECO:0000256" key="9">
    <source>
        <dbReference type="ARBA" id="ARBA00022786"/>
    </source>
</evidence>
<dbReference type="UniPathway" id="UPA00143"/>
<dbReference type="GO" id="GO:0006511">
    <property type="term" value="P:ubiquitin-dependent protein catabolic process"/>
    <property type="evidence" value="ECO:0007669"/>
    <property type="project" value="InterPro"/>
</dbReference>
<feature type="compositionally biased region" description="Basic and acidic residues" evidence="11">
    <location>
        <begin position="957"/>
        <end position="968"/>
    </location>
</feature>